<proteinExistence type="predicted"/>
<evidence type="ECO:0000313" key="1">
    <source>
        <dbReference type="EMBL" id="MBK4733853.1"/>
    </source>
</evidence>
<evidence type="ECO:0000313" key="2">
    <source>
        <dbReference type="Proteomes" id="UP000622890"/>
    </source>
</evidence>
<keyword evidence="2" id="KW-1185">Reference proteome</keyword>
<name>A0A934SY25_9BURK</name>
<dbReference type="Proteomes" id="UP000622890">
    <property type="component" value="Unassembled WGS sequence"/>
</dbReference>
<dbReference type="EMBL" id="JAEPBG010000001">
    <property type="protein sequence ID" value="MBK4733853.1"/>
    <property type="molecule type" value="Genomic_DNA"/>
</dbReference>
<dbReference type="RefSeq" id="WP_200590568.1">
    <property type="nucleotide sequence ID" value="NZ_JAEPBG010000001.1"/>
</dbReference>
<reference evidence="1" key="1">
    <citation type="submission" date="2021-01" db="EMBL/GenBank/DDBJ databases">
        <title>Genome sequence of strain Noviherbaspirillum sp. DKR-6.</title>
        <authorList>
            <person name="Chaudhary D.K."/>
        </authorList>
    </citation>
    <scope>NUCLEOTIDE SEQUENCE</scope>
    <source>
        <strain evidence="1">DKR-6</strain>
    </source>
</reference>
<sequence length="79" mass="9219">MANFNSSMTTRFAFDEPPAAFMLRLGRREMQIRREVTKPHYSVNPILDCRPGDDPGHLQMLVLNRWMVTLSKARASRRQ</sequence>
<comment type="caution">
    <text evidence="1">The sequence shown here is derived from an EMBL/GenBank/DDBJ whole genome shotgun (WGS) entry which is preliminary data.</text>
</comment>
<accession>A0A934SY25</accession>
<dbReference type="AlphaFoldDB" id="A0A934SY25"/>
<organism evidence="1 2">
    <name type="scientific">Noviherbaspirillum pedocola</name>
    <dbReference type="NCBI Taxonomy" id="2801341"/>
    <lineage>
        <taxon>Bacteria</taxon>
        <taxon>Pseudomonadati</taxon>
        <taxon>Pseudomonadota</taxon>
        <taxon>Betaproteobacteria</taxon>
        <taxon>Burkholderiales</taxon>
        <taxon>Oxalobacteraceae</taxon>
        <taxon>Noviherbaspirillum</taxon>
    </lineage>
</organism>
<gene>
    <name evidence="1" type="ORF">JJB74_04425</name>
</gene>
<protein>
    <submittedName>
        <fullName evidence="1">Uncharacterized protein</fullName>
    </submittedName>
</protein>